<sequence length="697" mass="76790">MAAVTLTSVSTVSPATAGRQQSWAALSNHKSFFYVKDVYYFKPSCKSPFALVVEELKQSLASALSVEEYSFLAKAQVVLTIAHAIARFDDWESMDRCSIRDELCKIDECSDGSPVCRIQVTRFSCGGIAIGFAVLDGLASSALQFPKWWAEVNRGTTMSTPESGGDLEATSSGLVKLAKAASATIGNPVKREVLVINPCKVDDLVREIGGTPLEATSALILQCMTNKDATNKHVSEVKHCGKDVTCVSIPAYETDFGWGKPVHYSPWIGDGMVFILPREEEEGTAMEVQMSQEQMERLLKNATLFATSSTRKKGGKVVILDSIDTIVPAIPTKQPCWVSLTNLDKMLFKNSYLKSVHFYKTSSSIDSFNHMVSKIKDSLSKVLVDHYVFAGRLQENECGEKAVTRFACGGIAVGQTCTELVLDGYSGLFFQKSWAEVNRGLPMSTVPVFKPELLMPREPPVVNVPVRDYVAVPPEAVESYMADTSMAAPTSYCQQVLILTSDKAEELAREIESGPDGYGTATSFEAVAALFWKSMTEARELIDVDTTKFAYTMSLRGGKRPHSSQAHVIRSTAYPQDILGMSTETVKSCVDWMEIEQRKGMGVTYNLDTYGGKDVNCTSLHIFPVYDIDFGWGRPAYFSFCINAMFGDLVFILPSVLGGKNREIYVQMRREHMSKLLSSSDLLRFVTPTTKKALLNR</sequence>
<dbReference type="AlphaFoldDB" id="D8R943"/>
<dbReference type="Proteomes" id="UP000001514">
    <property type="component" value="Unassembled WGS sequence"/>
</dbReference>
<dbReference type="InterPro" id="IPR023213">
    <property type="entry name" value="CAT-like_dom_sf"/>
</dbReference>
<organism evidence="6">
    <name type="scientific">Selaginella moellendorffii</name>
    <name type="common">Spikemoss</name>
    <dbReference type="NCBI Taxonomy" id="88036"/>
    <lineage>
        <taxon>Eukaryota</taxon>
        <taxon>Viridiplantae</taxon>
        <taxon>Streptophyta</taxon>
        <taxon>Embryophyta</taxon>
        <taxon>Tracheophyta</taxon>
        <taxon>Lycopodiopsida</taxon>
        <taxon>Selaginellales</taxon>
        <taxon>Selaginellaceae</taxon>
        <taxon>Selaginella</taxon>
    </lineage>
</organism>
<keyword evidence="3" id="KW-0012">Acyltransferase</keyword>
<evidence type="ECO:0000256" key="1">
    <source>
        <dbReference type="ARBA" id="ARBA00009861"/>
    </source>
</evidence>
<dbReference type="PANTHER" id="PTHR31623">
    <property type="entry name" value="F21J9.9"/>
    <property type="match status" value="1"/>
</dbReference>
<dbReference type="Gene3D" id="3.30.559.10">
    <property type="entry name" value="Chloramphenicol acetyltransferase-like domain"/>
    <property type="match status" value="6"/>
</dbReference>
<comment type="similarity">
    <text evidence="1">Belongs to the plant acyltransferase family.</text>
</comment>
<name>D8R943_SELML</name>
<evidence type="ECO:0000256" key="2">
    <source>
        <dbReference type="ARBA" id="ARBA00022679"/>
    </source>
</evidence>
<dbReference type="Gramene" id="EFJ31350">
    <property type="protein sequence ID" value="EFJ31350"/>
    <property type="gene ID" value="SELMODRAFT_408997"/>
</dbReference>
<evidence type="ECO:0000313" key="5">
    <source>
        <dbReference type="EMBL" id="EFJ31350.1"/>
    </source>
</evidence>
<feature type="transmembrane region" description="Helical" evidence="4">
    <location>
        <begin position="636"/>
        <end position="659"/>
    </location>
</feature>
<keyword evidence="2" id="KW-0808">Transferase</keyword>
<keyword evidence="4" id="KW-0812">Transmembrane</keyword>
<reference evidence="5 6" key="1">
    <citation type="journal article" date="2011" name="Science">
        <title>The Selaginella genome identifies genetic changes associated with the evolution of vascular plants.</title>
        <authorList>
            <person name="Banks J.A."/>
            <person name="Nishiyama T."/>
            <person name="Hasebe M."/>
            <person name="Bowman J.L."/>
            <person name="Gribskov M."/>
            <person name="dePamphilis C."/>
            <person name="Albert V.A."/>
            <person name="Aono N."/>
            <person name="Aoyama T."/>
            <person name="Ambrose B.A."/>
            <person name="Ashton N.W."/>
            <person name="Axtell M.J."/>
            <person name="Barker E."/>
            <person name="Barker M.S."/>
            <person name="Bennetzen J.L."/>
            <person name="Bonawitz N.D."/>
            <person name="Chapple C."/>
            <person name="Cheng C."/>
            <person name="Correa L.G."/>
            <person name="Dacre M."/>
            <person name="DeBarry J."/>
            <person name="Dreyer I."/>
            <person name="Elias M."/>
            <person name="Engstrom E.M."/>
            <person name="Estelle M."/>
            <person name="Feng L."/>
            <person name="Finet C."/>
            <person name="Floyd S.K."/>
            <person name="Frommer W.B."/>
            <person name="Fujita T."/>
            <person name="Gramzow L."/>
            <person name="Gutensohn M."/>
            <person name="Harholt J."/>
            <person name="Hattori M."/>
            <person name="Heyl A."/>
            <person name="Hirai T."/>
            <person name="Hiwatashi Y."/>
            <person name="Ishikawa M."/>
            <person name="Iwata M."/>
            <person name="Karol K.G."/>
            <person name="Koehler B."/>
            <person name="Kolukisaoglu U."/>
            <person name="Kubo M."/>
            <person name="Kurata T."/>
            <person name="Lalonde S."/>
            <person name="Li K."/>
            <person name="Li Y."/>
            <person name="Litt A."/>
            <person name="Lyons E."/>
            <person name="Manning G."/>
            <person name="Maruyama T."/>
            <person name="Michael T.P."/>
            <person name="Mikami K."/>
            <person name="Miyazaki S."/>
            <person name="Morinaga S."/>
            <person name="Murata T."/>
            <person name="Mueller-Roeber B."/>
            <person name="Nelson D.R."/>
            <person name="Obara M."/>
            <person name="Oguri Y."/>
            <person name="Olmstead R.G."/>
            <person name="Onodera N."/>
            <person name="Petersen B.L."/>
            <person name="Pils B."/>
            <person name="Prigge M."/>
            <person name="Rensing S.A."/>
            <person name="Riano-Pachon D.M."/>
            <person name="Roberts A.W."/>
            <person name="Sato Y."/>
            <person name="Scheller H.V."/>
            <person name="Schulz B."/>
            <person name="Schulz C."/>
            <person name="Shakirov E.V."/>
            <person name="Shibagaki N."/>
            <person name="Shinohara N."/>
            <person name="Shippen D.E."/>
            <person name="Soerensen I."/>
            <person name="Sotooka R."/>
            <person name="Sugimoto N."/>
            <person name="Sugita M."/>
            <person name="Sumikawa N."/>
            <person name="Tanurdzic M."/>
            <person name="Theissen G."/>
            <person name="Ulvskov P."/>
            <person name="Wakazuki S."/>
            <person name="Weng J.K."/>
            <person name="Willats W.W."/>
            <person name="Wipf D."/>
            <person name="Wolf P.G."/>
            <person name="Yang L."/>
            <person name="Zimmer A.D."/>
            <person name="Zhu Q."/>
            <person name="Mitros T."/>
            <person name="Hellsten U."/>
            <person name="Loque D."/>
            <person name="Otillar R."/>
            <person name="Salamov A."/>
            <person name="Schmutz J."/>
            <person name="Shapiro H."/>
            <person name="Lindquist E."/>
            <person name="Lucas S."/>
            <person name="Rokhsar D."/>
            <person name="Grigoriev I.V."/>
        </authorList>
    </citation>
    <scope>NUCLEOTIDE SEQUENCE [LARGE SCALE GENOMIC DNA]</scope>
</reference>
<evidence type="ECO:0000313" key="6">
    <source>
        <dbReference type="Proteomes" id="UP000001514"/>
    </source>
</evidence>
<dbReference type="EMBL" id="GL377574">
    <property type="protein sequence ID" value="EFJ31350.1"/>
    <property type="molecule type" value="Genomic_DNA"/>
</dbReference>
<gene>
    <name evidence="5" type="ORF">SELMODRAFT_408997</name>
</gene>
<dbReference type="GO" id="GO:0016746">
    <property type="term" value="F:acyltransferase activity"/>
    <property type="evidence" value="ECO:0007669"/>
    <property type="project" value="UniProtKB-KW"/>
</dbReference>
<evidence type="ECO:0008006" key="7">
    <source>
        <dbReference type="Google" id="ProtNLM"/>
    </source>
</evidence>
<keyword evidence="4" id="KW-0472">Membrane</keyword>
<proteinExistence type="inferred from homology"/>
<keyword evidence="6" id="KW-1185">Reference proteome</keyword>
<evidence type="ECO:0000256" key="3">
    <source>
        <dbReference type="ARBA" id="ARBA00023315"/>
    </source>
</evidence>
<dbReference type="HOGENOM" id="CLU_395580_0_0_1"/>
<dbReference type="KEGG" id="smo:SELMODRAFT_408997"/>
<keyword evidence="4" id="KW-1133">Transmembrane helix</keyword>
<protein>
    <recommendedName>
        <fullName evidence="7">BAHD family acyltransferase, clade V</fullName>
    </recommendedName>
</protein>
<evidence type="ECO:0000256" key="4">
    <source>
        <dbReference type="SAM" id="Phobius"/>
    </source>
</evidence>
<dbReference type="Pfam" id="PF02458">
    <property type="entry name" value="Transferase"/>
    <property type="match status" value="4"/>
</dbReference>
<dbReference type="InParanoid" id="D8R943"/>
<dbReference type="PANTHER" id="PTHR31623:SF17">
    <property type="entry name" value="F21J9.9"/>
    <property type="match status" value="1"/>
</dbReference>
<accession>D8R943</accession>